<feature type="region of interest" description="Disordered" evidence="1">
    <location>
        <begin position="204"/>
        <end position="239"/>
    </location>
</feature>
<sequence>MGNARSASYSYHQPLEQQEEDRHRSLPSPLQHQSQHQYQQYGQPRRVVSSRRRHQSCYWSNAASAGLDRSGTITDRPSRNAPSAAIGCSDIGSHRRSGEAMASDDTMSVFGGCSAENSEPTPLPFVRHRNLPIRLPRINLNKESWSHQSFNNTLNKCGRHKSLSCSMMHGRTLPTKDSCPSAAFVDAARLHVGVCATLRNSEAMRSKTPTPLPTPPAQASVLSLRDGKNDDHAPGDQEGRLRGAVSCAALLLQCDPTEARTDRSTVSARRRESSDSRDTHLCVNNNKLQAPDGWKVGQDSTVGNMAFRRQFLSMRSYHSQKRPLLLARSSSVRTRSSYSVPILTELEGQFSENTYKAKHYLEMARMKKQSVEQSLSTAYNVANLLHQPLIAPPMTAIMTEDSVHHTTNIGQQLEQQQSATRSGLHKSWTSISQESLGDAEDEDGGYTTTLTVGDNGSLHSRFSDSSYLTMLTANTSLSSGYHGPASLTGDGHPASSSCSDEEDDNDEIYQHRQRHQMMMSNCDGTTSGMFYLEWLRQVTGSVPAYVELRQGRLHLKLIQGCCTSRKRVTRTLLLRLSKGKSLESPPRL</sequence>
<dbReference type="Proteomes" id="UP001234178">
    <property type="component" value="Unassembled WGS sequence"/>
</dbReference>
<feature type="region of interest" description="Disordered" evidence="1">
    <location>
        <begin position="67"/>
        <end position="101"/>
    </location>
</feature>
<name>A0ABR0ACP4_9CRUS</name>
<accession>A0ABR0ACP4</accession>
<evidence type="ECO:0000256" key="1">
    <source>
        <dbReference type="SAM" id="MobiDB-lite"/>
    </source>
</evidence>
<organism evidence="2 3">
    <name type="scientific">Daphnia magna</name>
    <dbReference type="NCBI Taxonomy" id="35525"/>
    <lineage>
        <taxon>Eukaryota</taxon>
        <taxon>Metazoa</taxon>
        <taxon>Ecdysozoa</taxon>
        <taxon>Arthropoda</taxon>
        <taxon>Crustacea</taxon>
        <taxon>Branchiopoda</taxon>
        <taxon>Diplostraca</taxon>
        <taxon>Cladocera</taxon>
        <taxon>Anomopoda</taxon>
        <taxon>Daphniidae</taxon>
        <taxon>Daphnia</taxon>
    </lineage>
</organism>
<protein>
    <submittedName>
        <fullName evidence="2">Uncharacterized protein</fullName>
    </submittedName>
</protein>
<evidence type="ECO:0000313" key="2">
    <source>
        <dbReference type="EMBL" id="KAK4022896.1"/>
    </source>
</evidence>
<dbReference type="EMBL" id="JAOYFB010000037">
    <property type="protein sequence ID" value="KAK4022896.1"/>
    <property type="molecule type" value="Genomic_DNA"/>
</dbReference>
<feature type="region of interest" description="Disordered" evidence="1">
    <location>
        <begin position="1"/>
        <end position="53"/>
    </location>
</feature>
<keyword evidence="3" id="KW-1185">Reference proteome</keyword>
<feature type="region of interest" description="Disordered" evidence="1">
    <location>
        <begin position="405"/>
        <end position="428"/>
    </location>
</feature>
<feature type="compositionally biased region" description="Polar residues" evidence="1">
    <location>
        <begin position="1"/>
        <end position="11"/>
    </location>
</feature>
<evidence type="ECO:0000313" key="3">
    <source>
        <dbReference type="Proteomes" id="UP001234178"/>
    </source>
</evidence>
<reference evidence="2 3" key="1">
    <citation type="journal article" date="2023" name="Nucleic Acids Res.">
        <title>The hologenome of Daphnia magna reveals possible DNA methylation and microbiome-mediated evolution of the host genome.</title>
        <authorList>
            <person name="Chaturvedi A."/>
            <person name="Li X."/>
            <person name="Dhandapani V."/>
            <person name="Marshall H."/>
            <person name="Kissane S."/>
            <person name="Cuenca-Cambronero M."/>
            <person name="Asole G."/>
            <person name="Calvet F."/>
            <person name="Ruiz-Romero M."/>
            <person name="Marangio P."/>
            <person name="Guigo R."/>
            <person name="Rago D."/>
            <person name="Mirbahai L."/>
            <person name="Eastwood N."/>
            <person name="Colbourne J.K."/>
            <person name="Zhou J."/>
            <person name="Mallon E."/>
            <person name="Orsini L."/>
        </authorList>
    </citation>
    <scope>NUCLEOTIDE SEQUENCE [LARGE SCALE GENOMIC DNA]</scope>
    <source>
        <strain evidence="2">LRV0_1</strain>
    </source>
</reference>
<feature type="region of interest" description="Disordered" evidence="1">
    <location>
        <begin position="259"/>
        <end position="282"/>
    </location>
</feature>
<feature type="compositionally biased region" description="Low complexity" evidence="1">
    <location>
        <begin position="26"/>
        <end position="47"/>
    </location>
</feature>
<gene>
    <name evidence="2" type="ORF">OUZ56_008340</name>
</gene>
<proteinExistence type="predicted"/>
<feature type="compositionally biased region" description="Basic and acidic residues" evidence="1">
    <location>
        <begin position="225"/>
        <end position="239"/>
    </location>
</feature>
<comment type="caution">
    <text evidence="2">The sequence shown here is derived from an EMBL/GenBank/DDBJ whole genome shotgun (WGS) entry which is preliminary data.</text>
</comment>
<feature type="compositionally biased region" description="Basic and acidic residues" evidence="1">
    <location>
        <begin position="259"/>
        <end position="280"/>
    </location>
</feature>
<feature type="region of interest" description="Disordered" evidence="1">
    <location>
        <begin position="482"/>
        <end position="505"/>
    </location>
</feature>